<keyword evidence="1" id="KW-0479">Metal-binding</keyword>
<dbReference type="AlphaFoldDB" id="A0A165FM13"/>
<feature type="region of interest" description="Disordered" evidence="5">
    <location>
        <begin position="1"/>
        <end position="127"/>
    </location>
</feature>
<dbReference type="OrthoDB" id="8062037at2759"/>
<dbReference type="Pfam" id="PF13639">
    <property type="entry name" value="zf-RING_2"/>
    <property type="match status" value="1"/>
</dbReference>
<evidence type="ECO:0000256" key="4">
    <source>
        <dbReference type="PROSITE-ProRule" id="PRU00175"/>
    </source>
</evidence>
<dbReference type="PANTHER" id="PTHR15710">
    <property type="entry name" value="E3 UBIQUITIN-PROTEIN LIGASE PRAJA"/>
    <property type="match status" value="1"/>
</dbReference>
<feature type="region of interest" description="Disordered" evidence="5">
    <location>
        <begin position="319"/>
        <end position="377"/>
    </location>
</feature>
<dbReference type="SMART" id="SM00184">
    <property type="entry name" value="RING"/>
    <property type="match status" value="2"/>
</dbReference>
<evidence type="ECO:0000313" key="7">
    <source>
        <dbReference type="EMBL" id="KZT09174.1"/>
    </source>
</evidence>
<dbReference type="EMBL" id="KV427612">
    <property type="protein sequence ID" value="KZT09174.1"/>
    <property type="molecule type" value="Genomic_DNA"/>
</dbReference>
<feature type="compositionally biased region" description="Low complexity" evidence="5">
    <location>
        <begin position="109"/>
        <end position="120"/>
    </location>
</feature>
<dbReference type="RefSeq" id="XP_040766914.1">
    <property type="nucleotide sequence ID" value="XM_040908299.1"/>
</dbReference>
<feature type="compositionally biased region" description="Low complexity" evidence="5">
    <location>
        <begin position="322"/>
        <end position="365"/>
    </location>
</feature>
<keyword evidence="8" id="KW-1185">Reference proteome</keyword>
<feature type="compositionally biased region" description="Polar residues" evidence="5">
    <location>
        <begin position="254"/>
        <end position="263"/>
    </location>
</feature>
<dbReference type="SUPFAM" id="SSF57850">
    <property type="entry name" value="RING/U-box"/>
    <property type="match status" value="1"/>
</dbReference>
<evidence type="ECO:0000256" key="5">
    <source>
        <dbReference type="SAM" id="MobiDB-lite"/>
    </source>
</evidence>
<name>A0A165FM13_9APHY</name>
<dbReference type="InterPro" id="IPR013083">
    <property type="entry name" value="Znf_RING/FYVE/PHD"/>
</dbReference>
<feature type="domain" description="RING-type" evidence="6">
    <location>
        <begin position="219"/>
        <end position="304"/>
    </location>
</feature>
<gene>
    <name evidence="7" type="ORF">LAESUDRAFT_722904</name>
</gene>
<proteinExistence type="predicted"/>
<feature type="region of interest" description="Disordered" evidence="5">
    <location>
        <begin position="483"/>
        <end position="537"/>
    </location>
</feature>
<dbReference type="Gene3D" id="3.30.40.10">
    <property type="entry name" value="Zinc/RING finger domain, C3HC4 (zinc finger)"/>
    <property type="match status" value="1"/>
</dbReference>
<dbReference type="Proteomes" id="UP000076871">
    <property type="component" value="Unassembled WGS sequence"/>
</dbReference>
<dbReference type="InParanoid" id="A0A165FM13"/>
<dbReference type="InterPro" id="IPR001841">
    <property type="entry name" value="Znf_RING"/>
</dbReference>
<dbReference type="STRING" id="1314785.A0A165FM13"/>
<evidence type="ECO:0000256" key="1">
    <source>
        <dbReference type="ARBA" id="ARBA00022723"/>
    </source>
</evidence>
<dbReference type="GeneID" id="63825328"/>
<feature type="compositionally biased region" description="Low complexity" evidence="5">
    <location>
        <begin position="487"/>
        <end position="511"/>
    </location>
</feature>
<reference evidence="7 8" key="1">
    <citation type="journal article" date="2016" name="Mol. Biol. Evol.">
        <title>Comparative Genomics of Early-Diverging Mushroom-Forming Fungi Provides Insights into the Origins of Lignocellulose Decay Capabilities.</title>
        <authorList>
            <person name="Nagy L.G."/>
            <person name="Riley R."/>
            <person name="Tritt A."/>
            <person name="Adam C."/>
            <person name="Daum C."/>
            <person name="Floudas D."/>
            <person name="Sun H."/>
            <person name="Yadav J.S."/>
            <person name="Pangilinan J."/>
            <person name="Larsson K.H."/>
            <person name="Matsuura K."/>
            <person name="Barry K."/>
            <person name="Labutti K."/>
            <person name="Kuo R."/>
            <person name="Ohm R.A."/>
            <person name="Bhattacharya S.S."/>
            <person name="Shirouzu T."/>
            <person name="Yoshinaga Y."/>
            <person name="Martin F.M."/>
            <person name="Grigoriev I.V."/>
            <person name="Hibbett D.S."/>
        </authorList>
    </citation>
    <scope>NUCLEOTIDE SEQUENCE [LARGE SCALE GENOMIC DNA]</scope>
    <source>
        <strain evidence="7 8">93-53</strain>
    </source>
</reference>
<accession>A0A165FM13</accession>
<organism evidence="7 8">
    <name type="scientific">Laetiporus sulphureus 93-53</name>
    <dbReference type="NCBI Taxonomy" id="1314785"/>
    <lineage>
        <taxon>Eukaryota</taxon>
        <taxon>Fungi</taxon>
        <taxon>Dikarya</taxon>
        <taxon>Basidiomycota</taxon>
        <taxon>Agaricomycotina</taxon>
        <taxon>Agaricomycetes</taxon>
        <taxon>Polyporales</taxon>
        <taxon>Laetiporus</taxon>
    </lineage>
</organism>
<evidence type="ECO:0000259" key="6">
    <source>
        <dbReference type="PROSITE" id="PS50089"/>
    </source>
</evidence>
<evidence type="ECO:0000256" key="3">
    <source>
        <dbReference type="ARBA" id="ARBA00022833"/>
    </source>
</evidence>
<sequence length="651" mass="70906">MDVDIAEGEASNPPSQSPDPAPTRNPRRSRVDEDIDEEDMRETNRQRLHSPTPDHQHEPELASQPPEAHEAQQNAPRTPPPPYSRLVYTFDIYPPPPPTPRQEGMQEGAQADPQQDQQPPHFHGPSMYNFTFQIPIVPPTPNAEGVVPPMGMPDFAQGFAPGGEGFFFPFFPFPFGEAREPEPDDPERAEKLIRGLEVVPPGLVQRIERTSTDEGDAMCSVCWEKLSSEGGDLEQQTRTEGIESSGPSEASMEVDSSSPSNDPLYSHLKDLPKVVALPCSHVFHTSCLLPWFTKPHRTTCPTCRFDIDPESLTYVPPRQRRMQQAPQGQEPAQAPAGVQPTQPQPQLAQAGPQPTPGTAPGQEQGAQPRTGAPPFMPLEFSLYFPVAPGVMPGGTPPAPTDEVTAQGQVPTRGQSPPPHRGFFERLFRPRHHQPAETQQQPQPQPAATPDAALPPIPPGGGGAIPGYVRLDDQTARTFLQNLFGPIPQRGPANAPNAAAGGPAPQQRPAPQTGAHTQGRPRPPEKRQWTLPAPPGLTLRQRVERKEREMGLRCWDVSCGLGPSDEDPVPVVDPRTIRQISIRPLGGVGEKVCEHTFHPSCLVSAERVAGWGGEEKKEDKEGMEEVEVSCPVCRAVGVIPRTDWDEGACTLA</sequence>
<evidence type="ECO:0000256" key="2">
    <source>
        <dbReference type="ARBA" id="ARBA00022771"/>
    </source>
</evidence>
<keyword evidence="2 4" id="KW-0863">Zinc-finger</keyword>
<dbReference type="GO" id="GO:0008270">
    <property type="term" value="F:zinc ion binding"/>
    <property type="evidence" value="ECO:0007669"/>
    <property type="project" value="UniProtKB-KW"/>
</dbReference>
<feature type="region of interest" description="Disordered" evidence="5">
    <location>
        <begin position="391"/>
        <end position="467"/>
    </location>
</feature>
<protein>
    <recommendedName>
        <fullName evidence="6">RING-type domain-containing protein</fullName>
    </recommendedName>
</protein>
<feature type="compositionally biased region" description="Pro residues" evidence="5">
    <location>
        <begin position="442"/>
        <end position="458"/>
    </location>
</feature>
<evidence type="ECO:0000313" key="8">
    <source>
        <dbReference type="Proteomes" id="UP000076871"/>
    </source>
</evidence>
<dbReference type="PROSITE" id="PS50089">
    <property type="entry name" value="ZF_RING_2"/>
    <property type="match status" value="1"/>
</dbReference>
<keyword evidence="3" id="KW-0862">Zinc</keyword>
<feature type="compositionally biased region" description="Polar residues" evidence="5">
    <location>
        <begin position="403"/>
        <end position="414"/>
    </location>
</feature>
<feature type="region of interest" description="Disordered" evidence="5">
    <location>
        <begin position="230"/>
        <end position="263"/>
    </location>
</feature>